<feature type="region of interest" description="Disordered" evidence="1">
    <location>
        <begin position="1"/>
        <end position="116"/>
    </location>
</feature>
<protein>
    <submittedName>
        <fullName evidence="3">Ppx/GppA phosphatase family protein</fullName>
    </submittedName>
</protein>
<dbReference type="PANTHER" id="PTHR30005:SF0">
    <property type="entry name" value="RETROGRADE REGULATION PROTEIN 2"/>
    <property type="match status" value="1"/>
</dbReference>
<comment type="caution">
    <text evidence="3">The sequence shown here is derived from an EMBL/GenBank/DDBJ whole genome shotgun (WGS) entry which is preliminary data.</text>
</comment>
<dbReference type="SUPFAM" id="SSF53067">
    <property type="entry name" value="Actin-like ATPase domain"/>
    <property type="match status" value="2"/>
</dbReference>
<dbReference type="Gene3D" id="3.30.420.40">
    <property type="match status" value="1"/>
</dbReference>
<dbReference type="Gene3D" id="3.30.420.150">
    <property type="entry name" value="Exopolyphosphatase. Domain 2"/>
    <property type="match status" value="1"/>
</dbReference>
<dbReference type="EMBL" id="JBBMQO010000015">
    <property type="protein sequence ID" value="MEM5503203.1"/>
    <property type="molecule type" value="Genomic_DNA"/>
</dbReference>
<evidence type="ECO:0000313" key="4">
    <source>
        <dbReference type="Proteomes" id="UP001477870"/>
    </source>
</evidence>
<dbReference type="InterPro" id="IPR043129">
    <property type="entry name" value="ATPase_NBD"/>
</dbReference>
<feature type="compositionally biased region" description="Basic residues" evidence="1">
    <location>
        <begin position="82"/>
        <end position="94"/>
    </location>
</feature>
<accession>A0ABU9TAP1</accession>
<keyword evidence="4" id="KW-1185">Reference proteome</keyword>
<organism evidence="3 4">
    <name type="scientific">Ahrensia kielensis</name>
    <dbReference type="NCBI Taxonomy" id="76980"/>
    <lineage>
        <taxon>Bacteria</taxon>
        <taxon>Pseudomonadati</taxon>
        <taxon>Pseudomonadota</taxon>
        <taxon>Alphaproteobacteria</taxon>
        <taxon>Hyphomicrobiales</taxon>
        <taxon>Ahrensiaceae</taxon>
        <taxon>Ahrensia</taxon>
    </lineage>
</organism>
<evidence type="ECO:0000313" key="3">
    <source>
        <dbReference type="EMBL" id="MEM5503203.1"/>
    </source>
</evidence>
<dbReference type="Pfam" id="PF02541">
    <property type="entry name" value="Ppx-GppA"/>
    <property type="match status" value="1"/>
</dbReference>
<feature type="compositionally biased region" description="Polar residues" evidence="1">
    <location>
        <begin position="16"/>
        <end position="29"/>
    </location>
</feature>
<feature type="compositionally biased region" description="Polar residues" evidence="1">
    <location>
        <begin position="100"/>
        <end position="109"/>
    </location>
</feature>
<dbReference type="PANTHER" id="PTHR30005">
    <property type="entry name" value="EXOPOLYPHOSPHATASE"/>
    <property type="match status" value="1"/>
</dbReference>
<dbReference type="InterPro" id="IPR050273">
    <property type="entry name" value="GppA/Ppx_hydrolase"/>
</dbReference>
<proteinExistence type="predicted"/>
<feature type="domain" description="Ppx/GppA phosphatase N-terminal" evidence="2">
    <location>
        <begin position="168"/>
        <end position="470"/>
    </location>
</feature>
<evidence type="ECO:0000259" key="2">
    <source>
        <dbReference type="Pfam" id="PF02541"/>
    </source>
</evidence>
<dbReference type="InterPro" id="IPR003695">
    <property type="entry name" value="Ppx_GppA_N"/>
</dbReference>
<sequence length="496" mass="53318">MNVTNTGKSGSIPDMSASSSGSVSENFSADRQARRPEAVAGKSQLASSADGSGQAKEVRSLNERPAPSLPDTGSDVSDGQKSKKRRRKRRRRRGGANVGHQPSQSSNGAVESGASIGGAKLGNGAADLHNGKAHPNAARPIVHHSNDAYAALDLGTNNCRLLIAVPTKPGSFRVIDAFSRIVRLGEGFGATGRLSDAAMDRAIDALKVCRDKLYARPIQKARLIATEACRSAVNGGDFLLRVEQETGLKLEVVDRETEARLAVSGCSSLVDRSAKSIILFDIGGGSSEIALVNAENHRGGRLANHIRAWTSLPVGVVTMAEKFGGENVTHAKFDDMVDYALNLLHEHGDADLMASSSFGARSVIDDDFHLIGTSGTVTTLAGIHLDLPRYDRRRVDGLWMSSNQVDAINHKLLNWTFAERSANACIGSDRADLVLAGCAILEAIRKAWPSERLRVADRGLREGILTEMMASDGAWRRRNRGYNRNWKSKNRQGPNR</sequence>
<dbReference type="Proteomes" id="UP001477870">
    <property type="component" value="Unassembled WGS sequence"/>
</dbReference>
<gene>
    <name evidence="3" type="ORF">WNY59_16575</name>
</gene>
<dbReference type="RefSeq" id="WP_342849377.1">
    <property type="nucleotide sequence ID" value="NZ_JBBMQO010000015.1"/>
</dbReference>
<name>A0ABU9TAP1_9HYPH</name>
<dbReference type="CDD" id="cd24054">
    <property type="entry name" value="ASKHA_NBD_AaPPX-GppA_MtPPX2-like"/>
    <property type="match status" value="1"/>
</dbReference>
<evidence type="ECO:0000256" key="1">
    <source>
        <dbReference type="SAM" id="MobiDB-lite"/>
    </source>
</evidence>
<reference evidence="3 4" key="1">
    <citation type="submission" date="2024-03" db="EMBL/GenBank/DDBJ databases">
        <title>Community enrichment and isolation of bacterial strains for fucoidan degradation.</title>
        <authorList>
            <person name="Sichert A."/>
        </authorList>
    </citation>
    <scope>NUCLEOTIDE SEQUENCE [LARGE SCALE GENOMIC DNA]</scope>
    <source>
        <strain evidence="3 4">AS62</strain>
    </source>
</reference>